<evidence type="ECO:0000256" key="9">
    <source>
        <dbReference type="ARBA" id="ARBA00049187"/>
    </source>
</evidence>
<dbReference type="SUPFAM" id="SSF55424">
    <property type="entry name" value="FAD/NAD-linked reductases, dimerisation (C-terminal) domain"/>
    <property type="match status" value="1"/>
</dbReference>
<dbReference type="InterPro" id="IPR023753">
    <property type="entry name" value="FAD/NAD-binding_dom"/>
</dbReference>
<dbReference type="PRINTS" id="PR00411">
    <property type="entry name" value="PNDRDTASEI"/>
</dbReference>
<dbReference type="InterPro" id="IPR016156">
    <property type="entry name" value="FAD/NAD-linked_Rdtase_dimer_sf"/>
</dbReference>
<dbReference type="InterPro" id="IPR050151">
    <property type="entry name" value="Class-I_Pyr_Nuc-Dis_Oxidored"/>
</dbReference>
<evidence type="ECO:0000313" key="13">
    <source>
        <dbReference type="EMBL" id="MBD1433872.1"/>
    </source>
</evidence>
<reference evidence="13 14" key="1">
    <citation type="submission" date="2020-08" db="EMBL/GenBank/DDBJ databases">
        <title>Sphingobacterium sp. DN00404 isolated from aquaculture water.</title>
        <authorList>
            <person name="Zhang M."/>
        </authorList>
    </citation>
    <scope>NUCLEOTIDE SEQUENCE [LARGE SCALE GENOMIC DNA]</scope>
    <source>
        <strain evidence="13 14">DN00404</strain>
    </source>
</reference>
<dbReference type="Gene3D" id="3.50.50.60">
    <property type="entry name" value="FAD/NAD(P)-binding domain"/>
    <property type="match status" value="2"/>
</dbReference>
<comment type="cofactor">
    <cofactor evidence="10">
        <name>FAD</name>
        <dbReference type="ChEBI" id="CHEBI:57692"/>
    </cofactor>
    <text evidence="10">Binds 1 FAD per subunit.</text>
</comment>
<dbReference type="EMBL" id="JACOIK010000009">
    <property type="protein sequence ID" value="MBD1433872.1"/>
    <property type="molecule type" value="Genomic_DNA"/>
</dbReference>
<keyword evidence="8 10" id="KW-0676">Redox-active center</keyword>
<dbReference type="GO" id="GO:0004148">
    <property type="term" value="F:dihydrolipoyl dehydrogenase (NADH) activity"/>
    <property type="evidence" value="ECO:0007669"/>
    <property type="project" value="UniProtKB-EC"/>
</dbReference>
<name>A0ABR7YRE9_9SPHI</name>
<keyword evidence="4 10" id="KW-0274">FAD</keyword>
<comment type="miscellaneous">
    <text evidence="10">The active site is a redox-active disulfide bond.</text>
</comment>
<evidence type="ECO:0000256" key="3">
    <source>
        <dbReference type="ARBA" id="ARBA00022630"/>
    </source>
</evidence>
<dbReference type="Gene3D" id="3.30.390.30">
    <property type="match status" value="1"/>
</dbReference>
<dbReference type="InterPro" id="IPR006258">
    <property type="entry name" value="Lipoamide_DH"/>
</dbReference>
<dbReference type="PRINTS" id="PR00368">
    <property type="entry name" value="FADPNR"/>
</dbReference>
<dbReference type="EC" id="1.8.1.4" evidence="2 10"/>
<dbReference type="RefSeq" id="WP_190994819.1">
    <property type="nucleotide sequence ID" value="NZ_JACOIK010000009.1"/>
</dbReference>
<comment type="caution">
    <text evidence="13">The sequence shown here is derived from an EMBL/GenBank/DDBJ whole genome shotgun (WGS) entry which is preliminary data.</text>
</comment>
<comment type="similarity">
    <text evidence="1 10">Belongs to the class-I pyridine nucleotide-disulfide oxidoreductase family.</text>
</comment>
<dbReference type="SUPFAM" id="SSF51905">
    <property type="entry name" value="FAD/NAD(P)-binding domain"/>
    <property type="match status" value="1"/>
</dbReference>
<keyword evidence="7" id="KW-1015">Disulfide bond</keyword>
<comment type="catalytic activity">
    <reaction evidence="9 10">
        <text>N(6)-[(R)-dihydrolipoyl]-L-lysyl-[protein] + NAD(+) = N(6)-[(R)-lipoyl]-L-lysyl-[protein] + NADH + H(+)</text>
        <dbReference type="Rhea" id="RHEA:15045"/>
        <dbReference type="Rhea" id="RHEA-COMP:10474"/>
        <dbReference type="Rhea" id="RHEA-COMP:10475"/>
        <dbReference type="ChEBI" id="CHEBI:15378"/>
        <dbReference type="ChEBI" id="CHEBI:57540"/>
        <dbReference type="ChEBI" id="CHEBI:57945"/>
        <dbReference type="ChEBI" id="CHEBI:83099"/>
        <dbReference type="ChEBI" id="CHEBI:83100"/>
        <dbReference type="EC" id="1.8.1.4"/>
    </reaction>
</comment>
<dbReference type="PROSITE" id="PS00076">
    <property type="entry name" value="PYRIDINE_REDOX_1"/>
    <property type="match status" value="1"/>
</dbReference>
<organism evidence="13 14">
    <name type="scientific">Sphingobacterium micropteri</name>
    <dbReference type="NCBI Taxonomy" id="2763501"/>
    <lineage>
        <taxon>Bacteria</taxon>
        <taxon>Pseudomonadati</taxon>
        <taxon>Bacteroidota</taxon>
        <taxon>Sphingobacteriia</taxon>
        <taxon>Sphingobacteriales</taxon>
        <taxon>Sphingobacteriaceae</taxon>
        <taxon>Sphingobacterium</taxon>
    </lineage>
</organism>
<evidence type="ECO:0000256" key="4">
    <source>
        <dbReference type="ARBA" id="ARBA00022827"/>
    </source>
</evidence>
<dbReference type="PANTHER" id="PTHR22912:SF151">
    <property type="entry name" value="DIHYDROLIPOYL DEHYDROGENASE, MITOCHONDRIAL"/>
    <property type="match status" value="1"/>
</dbReference>
<evidence type="ECO:0000259" key="12">
    <source>
        <dbReference type="Pfam" id="PF07992"/>
    </source>
</evidence>
<evidence type="ECO:0000256" key="8">
    <source>
        <dbReference type="ARBA" id="ARBA00023284"/>
    </source>
</evidence>
<evidence type="ECO:0000259" key="11">
    <source>
        <dbReference type="Pfam" id="PF02852"/>
    </source>
</evidence>
<evidence type="ECO:0000256" key="7">
    <source>
        <dbReference type="ARBA" id="ARBA00023157"/>
    </source>
</evidence>
<dbReference type="PIRSF" id="PIRSF000350">
    <property type="entry name" value="Mercury_reductase_MerA"/>
    <property type="match status" value="1"/>
</dbReference>
<gene>
    <name evidence="13" type="primary">lpdA</name>
    <name evidence="13" type="ORF">H8B06_13625</name>
</gene>
<evidence type="ECO:0000256" key="5">
    <source>
        <dbReference type="ARBA" id="ARBA00023002"/>
    </source>
</evidence>
<dbReference type="InterPro" id="IPR036188">
    <property type="entry name" value="FAD/NAD-bd_sf"/>
</dbReference>
<dbReference type="InterPro" id="IPR004099">
    <property type="entry name" value="Pyr_nucl-diS_OxRdtase_dimer"/>
</dbReference>
<evidence type="ECO:0000256" key="2">
    <source>
        <dbReference type="ARBA" id="ARBA00012608"/>
    </source>
</evidence>
<keyword evidence="6 10" id="KW-0520">NAD</keyword>
<dbReference type="NCBIfam" id="TIGR01350">
    <property type="entry name" value="lipoamide_DH"/>
    <property type="match status" value="1"/>
</dbReference>
<feature type="domain" description="Pyridine nucleotide-disulphide oxidoreductase dimerisation" evidence="11">
    <location>
        <begin position="348"/>
        <end position="457"/>
    </location>
</feature>
<evidence type="ECO:0000313" key="14">
    <source>
        <dbReference type="Proteomes" id="UP000602759"/>
    </source>
</evidence>
<dbReference type="PANTHER" id="PTHR22912">
    <property type="entry name" value="DISULFIDE OXIDOREDUCTASE"/>
    <property type="match status" value="1"/>
</dbReference>
<evidence type="ECO:0000256" key="10">
    <source>
        <dbReference type="RuleBase" id="RU003692"/>
    </source>
</evidence>
<keyword evidence="3 10" id="KW-0285">Flavoprotein</keyword>
<proteinExistence type="inferred from homology"/>
<keyword evidence="5 10" id="KW-0560">Oxidoreductase</keyword>
<dbReference type="Pfam" id="PF07992">
    <property type="entry name" value="Pyr_redox_2"/>
    <property type="match status" value="1"/>
</dbReference>
<keyword evidence="14" id="KW-1185">Reference proteome</keyword>
<sequence length="468" mass="49884">MQYDVIVIGSGPGGYVSAIRCAQLGLKTAVIEKYSTFGGTCLNVGCIPSKALLDSSEHYHNAAHNFEAHGIGLSNLKIDVKKMMARKNDVISQNTAGITFLFKKNKIDTYEGVGSFVDKNTIKVAQNDGSTTELKTKNVIIATGSKPTALPFLPIDKKRIITSTEALNLQEVPKHLIVIGGGVIGLELGSVYARLGAKVSVVEYEKSIIGTMDGGLGKELQRVLKKNLGVEFFLGHKVTGATAKGKKVTVTAEDSKGETVSLEGDYCIVSVGRTAYTEGLGLENIGIKTEERGKKIPVNEHLETAVEGVYAIGDVIKGAMLAHKAEDEGIYVAEYIVGQKPHIDYNLIPGVVYTWPEVASVGKTEEQLKEAGVKYKTGSFSFKASGRAKASGDTDGFIKVLADAETDEVLGVHMIGPRAADMIAEAVVAMEYRASAEDIGRICHAHPTFTEAIKEAALAATANRAIHA</sequence>
<protein>
    <recommendedName>
        <fullName evidence="2 10">Dihydrolipoyl dehydrogenase</fullName>
        <ecNumber evidence="2 10">1.8.1.4</ecNumber>
    </recommendedName>
</protein>
<evidence type="ECO:0000256" key="6">
    <source>
        <dbReference type="ARBA" id="ARBA00023027"/>
    </source>
</evidence>
<dbReference type="Proteomes" id="UP000602759">
    <property type="component" value="Unassembled WGS sequence"/>
</dbReference>
<evidence type="ECO:0000256" key="1">
    <source>
        <dbReference type="ARBA" id="ARBA00007532"/>
    </source>
</evidence>
<dbReference type="InterPro" id="IPR012999">
    <property type="entry name" value="Pyr_OxRdtase_I_AS"/>
</dbReference>
<dbReference type="InterPro" id="IPR001100">
    <property type="entry name" value="Pyr_nuc-diS_OxRdtase"/>
</dbReference>
<accession>A0ABR7YRE9</accession>
<dbReference type="Pfam" id="PF02852">
    <property type="entry name" value="Pyr_redox_dim"/>
    <property type="match status" value="1"/>
</dbReference>
<feature type="domain" description="FAD/NAD(P)-binding" evidence="12">
    <location>
        <begin position="3"/>
        <end position="329"/>
    </location>
</feature>